<dbReference type="GO" id="GO:0009451">
    <property type="term" value="P:RNA modification"/>
    <property type="evidence" value="ECO:0007669"/>
    <property type="project" value="InterPro"/>
</dbReference>
<evidence type="ECO:0000313" key="4">
    <source>
        <dbReference type="Proteomes" id="UP000236630"/>
    </source>
</evidence>
<feature type="non-terminal residue" evidence="3">
    <location>
        <position position="183"/>
    </location>
</feature>
<dbReference type="Gene3D" id="1.25.40.10">
    <property type="entry name" value="Tetratricopeptide repeat domain"/>
    <property type="match status" value="2"/>
</dbReference>
<dbReference type="NCBIfam" id="TIGR00756">
    <property type="entry name" value="PPR"/>
    <property type="match status" value="2"/>
</dbReference>
<gene>
    <name evidence="3" type="ORF">CUMW_258660</name>
</gene>
<dbReference type="AlphaFoldDB" id="A0A2H5QSV7"/>
<accession>A0A2H5QSV7</accession>
<evidence type="ECO:0000256" key="1">
    <source>
        <dbReference type="ARBA" id="ARBA00022737"/>
    </source>
</evidence>
<dbReference type="Proteomes" id="UP000236630">
    <property type="component" value="Unassembled WGS sequence"/>
</dbReference>
<dbReference type="Pfam" id="PF13041">
    <property type="entry name" value="PPR_2"/>
    <property type="match status" value="1"/>
</dbReference>
<feature type="repeat" description="PPR" evidence="2">
    <location>
        <begin position="5"/>
        <end position="35"/>
    </location>
</feature>
<sequence length="183" mass="20886">MKNKDVISWTDIVSGYINRGQVDIARQYFAQMPERDYVLWTAMIDGYLRVNRFREALTLFPEMQTSNIRPDEFTIVRILTAYMYCKCGDVEKAQRVLRKMLRKDKFTWTAMIVGLAISDPFPTIRPDEVTYVGVLSACTHNGNETFVINSCNLSFDSDSVLPLVIKSEEAAVNAISAWPKISP</sequence>
<name>A0A2H5QSV7_CITUN</name>
<reference evidence="3 4" key="1">
    <citation type="journal article" date="2017" name="Front. Genet.">
        <title>Draft sequencing of the heterozygous diploid genome of Satsuma (Citrus unshiu Marc.) using a hybrid assembly approach.</title>
        <authorList>
            <person name="Shimizu T."/>
            <person name="Tanizawa Y."/>
            <person name="Mochizuki T."/>
            <person name="Nagasaki H."/>
            <person name="Yoshioka T."/>
            <person name="Toyoda A."/>
            <person name="Fujiyama A."/>
            <person name="Kaminuma E."/>
            <person name="Nakamura Y."/>
        </authorList>
    </citation>
    <scope>NUCLEOTIDE SEQUENCE [LARGE SCALE GENOMIC DNA]</scope>
    <source>
        <strain evidence="4">cv. Miyagawa wase</strain>
    </source>
</reference>
<dbReference type="InterPro" id="IPR046960">
    <property type="entry name" value="PPR_At4g14850-like_plant"/>
</dbReference>
<evidence type="ECO:0000256" key="2">
    <source>
        <dbReference type="PROSITE-ProRule" id="PRU00708"/>
    </source>
</evidence>
<proteinExistence type="predicted"/>
<keyword evidence="4" id="KW-1185">Reference proteome</keyword>
<dbReference type="PROSITE" id="PS51375">
    <property type="entry name" value="PPR"/>
    <property type="match status" value="2"/>
</dbReference>
<keyword evidence="1" id="KW-0677">Repeat</keyword>
<dbReference type="EMBL" id="BDQV01000751">
    <property type="protein sequence ID" value="GAY67697.1"/>
    <property type="molecule type" value="Genomic_DNA"/>
</dbReference>
<comment type="caution">
    <text evidence="3">The sequence shown here is derived from an EMBL/GenBank/DDBJ whole genome shotgun (WGS) entry which is preliminary data.</text>
</comment>
<dbReference type="SUPFAM" id="SSF48452">
    <property type="entry name" value="TPR-like"/>
    <property type="match status" value="1"/>
</dbReference>
<dbReference type="Pfam" id="PF01535">
    <property type="entry name" value="PPR"/>
    <property type="match status" value="1"/>
</dbReference>
<feature type="repeat" description="PPR" evidence="2">
    <location>
        <begin position="36"/>
        <end position="70"/>
    </location>
</feature>
<organism evidence="3 4">
    <name type="scientific">Citrus unshiu</name>
    <name type="common">Satsuma mandarin</name>
    <name type="synonym">Citrus nobilis var. unshiu</name>
    <dbReference type="NCBI Taxonomy" id="55188"/>
    <lineage>
        <taxon>Eukaryota</taxon>
        <taxon>Viridiplantae</taxon>
        <taxon>Streptophyta</taxon>
        <taxon>Embryophyta</taxon>
        <taxon>Tracheophyta</taxon>
        <taxon>Spermatophyta</taxon>
        <taxon>Magnoliopsida</taxon>
        <taxon>eudicotyledons</taxon>
        <taxon>Gunneridae</taxon>
        <taxon>Pentapetalae</taxon>
        <taxon>rosids</taxon>
        <taxon>malvids</taxon>
        <taxon>Sapindales</taxon>
        <taxon>Rutaceae</taxon>
        <taxon>Aurantioideae</taxon>
        <taxon>Citrus</taxon>
    </lineage>
</organism>
<dbReference type="GO" id="GO:0003723">
    <property type="term" value="F:RNA binding"/>
    <property type="evidence" value="ECO:0007669"/>
    <property type="project" value="InterPro"/>
</dbReference>
<protein>
    <recommendedName>
        <fullName evidence="5">Pentacotripeptide-repeat region of PRORP domain-containing protein</fullName>
    </recommendedName>
</protein>
<evidence type="ECO:0008006" key="5">
    <source>
        <dbReference type="Google" id="ProtNLM"/>
    </source>
</evidence>
<evidence type="ECO:0000313" key="3">
    <source>
        <dbReference type="EMBL" id="GAY67697.1"/>
    </source>
</evidence>
<dbReference type="InterPro" id="IPR011990">
    <property type="entry name" value="TPR-like_helical_dom_sf"/>
</dbReference>
<dbReference type="InterPro" id="IPR002885">
    <property type="entry name" value="PPR_rpt"/>
</dbReference>
<dbReference type="PANTHER" id="PTHR47926">
    <property type="entry name" value="PENTATRICOPEPTIDE REPEAT-CONTAINING PROTEIN"/>
    <property type="match status" value="1"/>
</dbReference>